<dbReference type="AlphaFoldDB" id="A0A0M7GMB3"/>
<gene>
    <name evidence="1" type="ORF">ERS370011_03111</name>
</gene>
<name>A0A0M7GMB3_9BORD</name>
<proteinExistence type="predicted"/>
<evidence type="ECO:0000313" key="1">
    <source>
        <dbReference type="EMBL" id="CUI96941.1"/>
    </source>
</evidence>
<dbReference type="EMBL" id="CYTV01000009">
    <property type="protein sequence ID" value="CUI96941.1"/>
    <property type="molecule type" value="Genomic_DNA"/>
</dbReference>
<evidence type="ECO:0000313" key="2">
    <source>
        <dbReference type="Proteomes" id="UP000053096"/>
    </source>
</evidence>
<reference evidence="1 2" key="1">
    <citation type="submission" date="2015-09" db="EMBL/GenBank/DDBJ databases">
        <authorList>
            <person name="Jackson K.R."/>
            <person name="Lunt B.L."/>
            <person name="Fisher J.N.B."/>
            <person name="Gardner A.V."/>
            <person name="Bailey M.E."/>
            <person name="Deus L.M."/>
            <person name="Earl A.S."/>
            <person name="Gibby P.D."/>
            <person name="Hartmann K.A."/>
            <person name="Liu J.E."/>
            <person name="Manci A.M."/>
            <person name="Nielsen D.A."/>
            <person name="Solomon M.B."/>
            <person name="Breakwell D.P."/>
            <person name="Burnett S.H."/>
            <person name="Grose J.H."/>
        </authorList>
    </citation>
    <scope>NUCLEOTIDE SEQUENCE [LARGE SCALE GENOMIC DNA]</scope>
    <source>
        <strain evidence="1 2">2789STDY5608636</strain>
    </source>
</reference>
<protein>
    <submittedName>
        <fullName evidence="1">Uncharacterized protein</fullName>
    </submittedName>
</protein>
<dbReference type="RefSeq" id="WP_156185331.1">
    <property type="nucleotide sequence ID" value="NZ_CAJGUP010000216.1"/>
</dbReference>
<accession>A0A0M7GMB3</accession>
<sequence>MIRRFLQDPDLRRHGWKLLLVLALWLFSQEIEYRDLVAQDERGTAAYAAKE</sequence>
<organism evidence="1 2">
    <name type="scientific">Bordetella pseudohinzii</name>
    <dbReference type="NCBI Taxonomy" id="1331258"/>
    <lineage>
        <taxon>Bacteria</taxon>
        <taxon>Pseudomonadati</taxon>
        <taxon>Pseudomonadota</taxon>
        <taxon>Betaproteobacteria</taxon>
        <taxon>Burkholderiales</taxon>
        <taxon>Alcaligenaceae</taxon>
        <taxon>Bordetella</taxon>
    </lineage>
</organism>
<dbReference type="Proteomes" id="UP000053096">
    <property type="component" value="Unassembled WGS sequence"/>
</dbReference>